<dbReference type="InterPro" id="IPR023795">
    <property type="entry name" value="Serpin_CS"/>
</dbReference>
<comment type="function">
    <text evidence="8">Major transport protein for glucocorticoids and progestins in the blood of almost all vertebrate species.</text>
</comment>
<dbReference type="InterPro" id="IPR036186">
    <property type="entry name" value="Serpin_sf"/>
</dbReference>
<organism evidence="15 16">
    <name type="scientific">Loxodonta africana</name>
    <name type="common">African elephant</name>
    <dbReference type="NCBI Taxonomy" id="9785"/>
    <lineage>
        <taxon>Eukaryota</taxon>
        <taxon>Metazoa</taxon>
        <taxon>Chordata</taxon>
        <taxon>Craniata</taxon>
        <taxon>Vertebrata</taxon>
        <taxon>Euteleostomi</taxon>
        <taxon>Mammalia</taxon>
        <taxon>Eutheria</taxon>
        <taxon>Afrotheria</taxon>
        <taxon>Proboscidea</taxon>
        <taxon>Elephantidae</taxon>
        <taxon>Loxodonta</taxon>
    </lineage>
</organism>
<keyword evidence="3" id="KW-0813">Transport</keyword>
<dbReference type="InParanoid" id="G3SU98"/>
<evidence type="ECO:0000313" key="15">
    <source>
        <dbReference type="Ensembl" id="ENSLAFP00000003706.2"/>
    </source>
</evidence>
<dbReference type="FunCoup" id="G3SU98">
    <property type="interactions" value="25"/>
</dbReference>
<evidence type="ECO:0000256" key="2">
    <source>
        <dbReference type="ARBA" id="ARBA00009500"/>
    </source>
</evidence>
<evidence type="ECO:0000256" key="4">
    <source>
        <dbReference type="ARBA" id="ARBA00022525"/>
    </source>
</evidence>
<evidence type="ECO:0000256" key="3">
    <source>
        <dbReference type="ARBA" id="ARBA00022448"/>
    </source>
</evidence>
<dbReference type="Ensembl" id="ENSLAFT00000004440.2">
    <property type="protein sequence ID" value="ENSLAFP00000003706.2"/>
    <property type="gene ID" value="ENSLAFG00000004443.2"/>
</dbReference>
<dbReference type="eggNOG" id="KOG2392">
    <property type="taxonomic scope" value="Eukaryota"/>
</dbReference>
<dbReference type="GO" id="GO:0005615">
    <property type="term" value="C:extracellular space"/>
    <property type="evidence" value="ECO:0007669"/>
    <property type="project" value="Ensembl"/>
</dbReference>
<evidence type="ECO:0000313" key="16">
    <source>
        <dbReference type="Proteomes" id="UP000007646"/>
    </source>
</evidence>
<evidence type="ECO:0000259" key="14">
    <source>
        <dbReference type="SMART" id="SM00093"/>
    </source>
</evidence>
<dbReference type="MEROPS" id="I04.954"/>
<reference evidence="15" key="3">
    <citation type="submission" date="2025-09" db="UniProtKB">
        <authorList>
            <consortium name="Ensembl"/>
        </authorList>
    </citation>
    <scope>IDENTIFICATION</scope>
    <source>
        <strain evidence="15">Isolate ISIS603380</strain>
    </source>
</reference>
<feature type="chain" id="PRO_5003454454" description="Corticosteroid-binding globulin" evidence="13">
    <location>
        <begin position="23"/>
        <end position="407"/>
    </location>
</feature>
<dbReference type="Gene3D" id="2.30.39.10">
    <property type="entry name" value="Alpha-1-antitrypsin, domain 1"/>
    <property type="match status" value="1"/>
</dbReference>
<dbReference type="Pfam" id="PF00079">
    <property type="entry name" value="Serpin"/>
    <property type="match status" value="1"/>
</dbReference>
<evidence type="ECO:0000256" key="11">
    <source>
        <dbReference type="ARBA" id="ARBA00043180"/>
    </source>
</evidence>
<gene>
    <name evidence="15" type="primary">SERPINA6</name>
</gene>
<feature type="domain" description="Serpin" evidence="14">
    <location>
        <begin position="47"/>
        <end position="406"/>
    </location>
</feature>
<dbReference type="KEGG" id="lav:100671365"/>
<dbReference type="FunFam" id="3.30.497.10:FF:000001">
    <property type="entry name" value="Serine protease inhibitor"/>
    <property type="match status" value="1"/>
</dbReference>
<evidence type="ECO:0000256" key="1">
    <source>
        <dbReference type="ARBA" id="ARBA00004613"/>
    </source>
</evidence>
<evidence type="ECO:0000256" key="10">
    <source>
        <dbReference type="ARBA" id="ARBA00041777"/>
    </source>
</evidence>
<dbReference type="SUPFAM" id="SSF56574">
    <property type="entry name" value="Serpins"/>
    <property type="match status" value="1"/>
</dbReference>
<dbReference type="OrthoDB" id="671595at2759"/>
<keyword evidence="6" id="KW-0446">Lipid-binding</keyword>
<dbReference type="CDD" id="cd19554">
    <property type="entry name" value="serpinA6_CBG"/>
    <property type="match status" value="1"/>
</dbReference>
<dbReference type="FunFam" id="2.30.39.10:FF:000002">
    <property type="entry name" value="Serpin family D member 1"/>
    <property type="match status" value="1"/>
</dbReference>
<reference evidence="15 16" key="1">
    <citation type="submission" date="2009-06" db="EMBL/GenBank/DDBJ databases">
        <title>The Genome Sequence of Loxodonta africana (African elephant).</title>
        <authorList>
            <person name="Di Palma F."/>
            <person name="Heiman D."/>
            <person name="Young S."/>
            <person name="Johnson J."/>
            <person name="Lander E.S."/>
            <person name="Lindblad-Toh K."/>
        </authorList>
    </citation>
    <scope>NUCLEOTIDE SEQUENCE [LARGE SCALE GENOMIC DNA]</scope>
    <source>
        <strain evidence="15 16">Isolate ISIS603380</strain>
    </source>
</reference>
<accession>G3SU98</accession>
<keyword evidence="5" id="KW-0754">Steroid-binding</keyword>
<evidence type="ECO:0000256" key="9">
    <source>
        <dbReference type="ARBA" id="ARBA00039186"/>
    </source>
</evidence>
<evidence type="ECO:0000256" key="8">
    <source>
        <dbReference type="ARBA" id="ARBA00037222"/>
    </source>
</evidence>
<dbReference type="PANTHER" id="PTHR11461:SF34">
    <property type="entry name" value="CORTICOSTEROID-BINDING GLOBULIN"/>
    <property type="match status" value="1"/>
</dbReference>
<dbReference type="HOGENOM" id="CLU_023330_2_1_1"/>
<feature type="signal peptide" evidence="13">
    <location>
        <begin position="1"/>
        <end position="22"/>
    </location>
</feature>
<dbReference type="GO" id="GO:0005496">
    <property type="term" value="F:steroid binding"/>
    <property type="evidence" value="ECO:0007669"/>
    <property type="project" value="UniProtKB-KW"/>
</dbReference>
<reference evidence="15" key="2">
    <citation type="submission" date="2025-08" db="UniProtKB">
        <authorList>
            <consortium name="Ensembl"/>
        </authorList>
    </citation>
    <scope>IDENTIFICATION</scope>
    <source>
        <strain evidence="15">Isolate ISIS603380</strain>
    </source>
</reference>
<dbReference type="GeneID" id="100671365"/>
<dbReference type="PROSITE" id="PS00284">
    <property type="entry name" value="SERPIN"/>
    <property type="match status" value="1"/>
</dbReference>
<comment type="similarity">
    <text evidence="2 12">Belongs to the serpin family.</text>
</comment>
<dbReference type="GO" id="GO:0008211">
    <property type="term" value="P:glucocorticoid metabolic process"/>
    <property type="evidence" value="ECO:0007669"/>
    <property type="project" value="Ensembl"/>
</dbReference>
<dbReference type="STRING" id="9785.ENSLAFP00000003706"/>
<protein>
    <recommendedName>
        <fullName evidence="9">Corticosteroid-binding globulin</fullName>
    </recommendedName>
    <alternativeName>
        <fullName evidence="11">Serpin A6</fullName>
    </alternativeName>
    <alternativeName>
        <fullName evidence="10">Transcortin</fullName>
    </alternativeName>
</protein>
<dbReference type="Proteomes" id="UP000007646">
    <property type="component" value="Unassembled WGS sequence"/>
</dbReference>
<dbReference type="InterPro" id="IPR042178">
    <property type="entry name" value="Serpin_sf_1"/>
</dbReference>
<dbReference type="GO" id="GO:0004867">
    <property type="term" value="F:serine-type endopeptidase inhibitor activity"/>
    <property type="evidence" value="ECO:0007669"/>
    <property type="project" value="InterPro"/>
</dbReference>
<evidence type="ECO:0000256" key="13">
    <source>
        <dbReference type="SAM" id="SignalP"/>
    </source>
</evidence>
<evidence type="ECO:0000256" key="12">
    <source>
        <dbReference type="RuleBase" id="RU000411"/>
    </source>
</evidence>
<dbReference type="AlphaFoldDB" id="G3SU98"/>
<dbReference type="Gene3D" id="3.30.497.10">
    <property type="entry name" value="Antithrombin, subunit I, domain 2"/>
    <property type="match status" value="1"/>
</dbReference>
<dbReference type="InterPro" id="IPR042185">
    <property type="entry name" value="Serpin_sf_2"/>
</dbReference>
<dbReference type="SMART" id="SM00093">
    <property type="entry name" value="SERPIN"/>
    <property type="match status" value="1"/>
</dbReference>
<dbReference type="InterPro" id="IPR000215">
    <property type="entry name" value="Serpin_fam"/>
</dbReference>
<evidence type="ECO:0000256" key="6">
    <source>
        <dbReference type="ARBA" id="ARBA00023121"/>
    </source>
</evidence>
<evidence type="ECO:0000256" key="7">
    <source>
        <dbReference type="ARBA" id="ARBA00023180"/>
    </source>
</evidence>
<name>G3SU98_LOXAF</name>
<dbReference type="PANTHER" id="PTHR11461">
    <property type="entry name" value="SERINE PROTEASE INHIBITOR, SERPIN"/>
    <property type="match status" value="1"/>
</dbReference>
<comment type="subcellular location">
    <subcellularLocation>
        <location evidence="1">Secreted</location>
    </subcellularLocation>
</comment>
<keyword evidence="16" id="KW-1185">Reference proteome</keyword>
<keyword evidence="13" id="KW-0732">Signal</keyword>
<dbReference type="OMA" id="HDSELPC"/>
<dbReference type="GeneTree" id="ENSGT00940000161611"/>
<proteinExistence type="inferred from homology"/>
<keyword evidence="4" id="KW-0964">Secreted</keyword>
<dbReference type="CTD" id="866"/>
<evidence type="ECO:0000256" key="5">
    <source>
        <dbReference type="ARBA" id="ARBA00022665"/>
    </source>
</evidence>
<dbReference type="InterPro" id="IPR023796">
    <property type="entry name" value="Serpin_dom"/>
</dbReference>
<sequence length="407" mass="45503">MLLIRYTCLLWLYTSGFWGTRAEDPSLDVDVRSPHRGLAPANVDFAFSLYKHLVASAPGRNVFISPVSISMALAMMSLGASGFTRTQLLQGLGFNLTETPEAEIHQGFQHLHRLLRESDTSLEMTLGNALFLDHRLELLESFSADIKHYYGSEALATDFQDWVRASRQMNEYVKNKTQGKVVDLFPELDSPVSLILVNYIFLKGTWVQPFDPESTSEEDFHVSETATVKVPMMFQWDTIKYLNDSVLPCQLVQLDYTGNGTVFFILPDEGEMDTVISALSRDTIQRWSDSLSLGQLHLYIPKVSISGVYDLRGVLGDMGMTDLFTNQANFSGIAHEAQLRVSKVVHKAVLHLDETGVKAAIAPGGGLKLMTLMAKPHSIKFNRPFIITIFDHFTWSSIFLGKVVSPT</sequence>
<keyword evidence="7" id="KW-0325">Glycoprotein</keyword>